<comment type="subcellular location">
    <subcellularLocation>
        <location evidence="1">Membrane</location>
        <topology evidence="1">Multi-pass membrane protein</topology>
    </subcellularLocation>
</comment>
<dbReference type="EMBL" id="GL983617">
    <property type="protein sequence ID" value="EGR32614.1"/>
    <property type="molecule type" value="Genomic_DNA"/>
</dbReference>
<keyword evidence="3 5" id="KW-1133">Transmembrane helix</keyword>
<dbReference type="InterPro" id="IPR037185">
    <property type="entry name" value="EmrE-like"/>
</dbReference>
<dbReference type="GeneID" id="14908763"/>
<evidence type="ECO:0000313" key="6">
    <source>
        <dbReference type="EMBL" id="EGR32614.1"/>
    </source>
</evidence>
<dbReference type="PANTHER" id="PTHR13146:SF0">
    <property type="entry name" value="SOLUTE CARRIER FAMILY 35 MEMBER F6"/>
    <property type="match status" value="1"/>
</dbReference>
<dbReference type="Proteomes" id="UP000008983">
    <property type="component" value="Unassembled WGS sequence"/>
</dbReference>
<dbReference type="SUPFAM" id="SSF103481">
    <property type="entry name" value="Multidrug resistance efflux transporter EmrE"/>
    <property type="match status" value="1"/>
</dbReference>
<dbReference type="OMA" id="FIPCNFK"/>
<accession>G0QQB3</accession>
<reference evidence="6 7" key="1">
    <citation type="submission" date="2011-07" db="EMBL/GenBank/DDBJ databases">
        <authorList>
            <person name="Coyne R."/>
            <person name="Brami D."/>
            <person name="Johnson J."/>
            <person name="Hostetler J."/>
            <person name="Hannick L."/>
            <person name="Clark T."/>
            <person name="Cassidy-Hanley D."/>
            <person name="Inman J."/>
        </authorList>
    </citation>
    <scope>NUCLEOTIDE SEQUENCE [LARGE SCALE GENOMIC DNA]</scope>
    <source>
        <strain evidence="6 7">G5</strain>
    </source>
</reference>
<dbReference type="OrthoDB" id="300580at2759"/>
<feature type="transmembrane region" description="Helical" evidence="5">
    <location>
        <begin position="72"/>
        <end position="94"/>
    </location>
</feature>
<protein>
    <submittedName>
        <fullName evidence="6">Uncharacterized protein</fullName>
    </submittedName>
</protein>
<feature type="transmembrane region" description="Helical" evidence="5">
    <location>
        <begin position="194"/>
        <end position="219"/>
    </location>
</feature>
<feature type="transmembrane region" description="Helical" evidence="5">
    <location>
        <begin position="254"/>
        <end position="275"/>
    </location>
</feature>
<dbReference type="eggNOG" id="KOG3912">
    <property type="taxonomic scope" value="Eukaryota"/>
</dbReference>
<evidence type="ECO:0000313" key="7">
    <source>
        <dbReference type="Proteomes" id="UP000008983"/>
    </source>
</evidence>
<evidence type="ECO:0000256" key="2">
    <source>
        <dbReference type="ARBA" id="ARBA00022692"/>
    </source>
</evidence>
<dbReference type="PANTHER" id="PTHR13146">
    <property type="match status" value="1"/>
</dbReference>
<dbReference type="GO" id="GO:0015165">
    <property type="term" value="F:pyrimidine nucleotide-sugar transmembrane transporter activity"/>
    <property type="evidence" value="ECO:0007669"/>
    <property type="project" value="InterPro"/>
</dbReference>
<feature type="transmembrane region" description="Helical" evidence="5">
    <location>
        <begin position="131"/>
        <end position="151"/>
    </location>
</feature>
<dbReference type="InParanoid" id="G0QQB3"/>
<keyword evidence="7" id="KW-1185">Reference proteome</keyword>
<dbReference type="InterPro" id="IPR007271">
    <property type="entry name" value="Nuc_sug_transpt"/>
</dbReference>
<dbReference type="STRING" id="857967.G0QQB3"/>
<evidence type="ECO:0000256" key="1">
    <source>
        <dbReference type="ARBA" id="ARBA00004141"/>
    </source>
</evidence>
<feature type="transmembrane region" description="Helical" evidence="5">
    <location>
        <begin position="287"/>
        <end position="305"/>
    </location>
</feature>
<feature type="transmembrane region" description="Helical" evidence="5">
    <location>
        <begin position="100"/>
        <end position="119"/>
    </location>
</feature>
<keyword evidence="2 5" id="KW-0812">Transmembrane</keyword>
<gene>
    <name evidence="6" type="ORF">IMG5_076440</name>
</gene>
<dbReference type="GO" id="GO:0000139">
    <property type="term" value="C:Golgi membrane"/>
    <property type="evidence" value="ECO:0007669"/>
    <property type="project" value="InterPro"/>
</dbReference>
<organism evidence="6 7">
    <name type="scientific">Ichthyophthirius multifiliis</name>
    <name type="common">White spot disease agent</name>
    <name type="synonym">Ich</name>
    <dbReference type="NCBI Taxonomy" id="5932"/>
    <lineage>
        <taxon>Eukaryota</taxon>
        <taxon>Sar</taxon>
        <taxon>Alveolata</taxon>
        <taxon>Ciliophora</taxon>
        <taxon>Intramacronucleata</taxon>
        <taxon>Oligohymenophorea</taxon>
        <taxon>Hymenostomatida</taxon>
        <taxon>Ophryoglenina</taxon>
        <taxon>Ichthyophthirius</taxon>
    </lineage>
</organism>
<sequence>MAIATISGLVFKKQNMCISQGQKYAHPFMQSMTMYIGEALSLLFYFIYIKVFRQKYEKGKEEAIRKGLKTKINFFLLLIPTACDFITSTLAFFALEFMPLSIYSMVRGGGIIITALFQVQFLKKKLYRHHLLGLSFIIIGLVIVGLTVLIFQNNSSQDNNKLILGLILLICSFFTFSTQITLEEKLFGDYHLNAFQTVGIEGLWGIFICGLTVIGVSFIKCPSSIASDCPNGYLEDVPFFIKQVFIMEGKDQPWLLVTVILGVFTILFFNVASLAVTKYVNSLSRNVGIVTYPFIIWITSIAIGWEKFLAGQLVGYIVVSFGTLIYNEIIILKFWGLNIFTKSEIAKKEGNEKLVGDIPSAFSENILLE</sequence>
<dbReference type="AlphaFoldDB" id="G0QQB3"/>
<evidence type="ECO:0000256" key="4">
    <source>
        <dbReference type="ARBA" id="ARBA00023136"/>
    </source>
</evidence>
<dbReference type="Pfam" id="PF04142">
    <property type="entry name" value="Nuc_sug_transp"/>
    <property type="match status" value="1"/>
</dbReference>
<feature type="transmembrane region" description="Helical" evidence="5">
    <location>
        <begin position="163"/>
        <end position="182"/>
    </location>
</feature>
<feature type="transmembrane region" description="Helical" evidence="5">
    <location>
        <begin position="32"/>
        <end position="51"/>
    </location>
</feature>
<feature type="transmembrane region" description="Helical" evidence="5">
    <location>
        <begin position="317"/>
        <end position="340"/>
    </location>
</feature>
<dbReference type="RefSeq" id="XP_004036600.1">
    <property type="nucleotide sequence ID" value="XM_004036552.1"/>
</dbReference>
<dbReference type="Gene3D" id="1.10.3730.20">
    <property type="match status" value="1"/>
</dbReference>
<evidence type="ECO:0000256" key="5">
    <source>
        <dbReference type="SAM" id="Phobius"/>
    </source>
</evidence>
<evidence type="ECO:0000256" key="3">
    <source>
        <dbReference type="ARBA" id="ARBA00022989"/>
    </source>
</evidence>
<keyword evidence="4 5" id="KW-0472">Membrane</keyword>
<proteinExistence type="predicted"/>
<name>G0QQB3_ICHMU</name>